<dbReference type="PANTHER" id="PTHR11358">
    <property type="entry name" value="ARGINASE/AGMATINASE"/>
    <property type="match status" value="1"/>
</dbReference>
<keyword evidence="6" id="KW-1185">Reference proteome</keyword>
<dbReference type="KEGG" id="aarc:G127AT_06075"/>
<dbReference type="Gene3D" id="3.40.800.10">
    <property type="entry name" value="Ureohydrolase domain"/>
    <property type="match status" value="1"/>
</dbReference>
<evidence type="ECO:0000313" key="6">
    <source>
        <dbReference type="Proteomes" id="UP000671914"/>
    </source>
</evidence>
<dbReference type="Proteomes" id="UP000671914">
    <property type="component" value="Chromosome"/>
</dbReference>
<dbReference type="Pfam" id="PF00491">
    <property type="entry name" value="Arginase"/>
    <property type="match status" value="2"/>
</dbReference>
<evidence type="ECO:0000313" key="5">
    <source>
        <dbReference type="EMBL" id="QTX05770.1"/>
    </source>
</evidence>
<feature type="region of interest" description="Disordered" evidence="4">
    <location>
        <begin position="162"/>
        <end position="192"/>
    </location>
</feature>
<keyword evidence="1" id="KW-0479">Metal-binding</keyword>
<evidence type="ECO:0000256" key="4">
    <source>
        <dbReference type="SAM" id="MobiDB-lite"/>
    </source>
</evidence>
<evidence type="ECO:0000256" key="3">
    <source>
        <dbReference type="PROSITE-ProRule" id="PRU00742"/>
    </source>
</evidence>
<protein>
    <submittedName>
        <fullName evidence="5">Arginase family protein</fullName>
    </submittedName>
</protein>
<organism evidence="5 6">
    <name type="scientific">Agromyces archimandritae</name>
    <dbReference type="NCBI Taxonomy" id="2781962"/>
    <lineage>
        <taxon>Bacteria</taxon>
        <taxon>Bacillati</taxon>
        <taxon>Actinomycetota</taxon>
        <taxon>Actinomycetes</taxon>
        <taxon>Micrococcales</taxon>
        <taxon>Microbacteriaceae</taxon>
        <taxon>Agromyces</taxon>
    </lineage>
</organism>
<keyword evidence="2" id="KW-0378">Hydrolase</keyword>
<dbReference type="PROSITE" id="PS51409">
    <property type="entry name" value="ARGINASE_2"/>
    <property type="match status" value="1"/>
</dbReference>
<dbReference type="PANTHER" id="PTHR11358:SF26">
    <property type="entry name" value="GUANIDINO ACID HYDROLASE, MITOCHONDRIAL"/>
    <property type="match status" value="1"/>
</dbReference>
<dbReference type="InterPro" id="IPR023696">
    <property type="entry name" value="Ureohydrolase_dom_sf"/>
</dbReference>
<dbReference type="GO" id="GO:0046872">
    <property type="term" value="F:metal ion binding"/>
    <property type="evidence" value="ECO:0007669"/>
    <property type="project" value="UniProtKB-KW"/>
</dbReference>
<sequence>MGTAEDGAPRAPLHDDPLWPRAGGWPPPGGSRAALALLGVPTWRTSLSPTGAHATPAAVRDALRRYSPALMPDAGADARRGPGGAAGHGGRGVVDLGLLPVVDAGDVADPDGAAGEARTRAAVEAALAAAERLIAVGGDNSLTVPVALGAWAAWTAGVGSQGAVPAGDRATASAAPGDDRAPASTAGQDDRAAASTAGLITIDAHFDLRDGVSNGSPVRRLLEAGLDGRRVVQIGIQDFANSAEYAARAADAGITVVHRDALHRRPPADVMAEALEIAGAAGGPVHLDIDVDACDRSVAPGCPASVPGGLAAWELRALVRAAAADRRVRSADIAEVDAMADAPDGRTVRLAALCVLEFAAGIAGIAGIAD</sequence>
<dbReference type="InterPro" id="IPR006035">
    <property type="entry name" value="Ureohydrolase"/>
</dbReference>
<evidence type="ECO:0000256" key="2">
    <source>
        <dbReference type="ARBA" id="ARBA00022801"/>
    </source>
</evidence>
<dbReference type="AlphaFoldDB" id="A0A975FP48"/>
<dbReference type="EMBL" id="CP071696">
    <property type="protein sequence ID" value="QTX05770.1"/>
    <property type="molecule type" value="Genomic_DNA"/>
</dbReference>
<feature type="region of interest" description="Disordered" evidence="4">
    <location>
        <begin position="1"/>
        <end position="26"/>
    </location>
</feature>
<dbReference type="SUPFAM" id="SSF52768">
    <property type="entry name" value="Arginase/deacetylase"/>
    <property type="match status" value="1"/>
</dbReference>
<comment type="similarity">
    <text evidence="3">Belongs to the arginase family.</text>
</comment>
<proteinExistence type="inferred from homology"/>
<dbReference type="GO" id="GO:0033389">
    <property type="term" value="P:putrescine biosynthetic process from arginine, via agmatine"/>
    <property type="evidence" value="ECO:0007669"/>
    <property type="project" value="TreeGrafter"/>
</dbReference>
<evidence type="ECO:0000256" key="1">
    <source>
        <dbReference type="ARBA" id="ARBA00022723"/>
    </source>
</evidence>
<gene>
    <name evidence="5" type="ORF">G127AT_06075</name>
</gene>
<name>A0A975FP48_9MICO</name>
<reference evidence="5" key="1">
    <citation type="submission" date="2021-03" db="EMBL/GenBank/DDBJ databases">
        <title>Agromyces archimandritus sp. nov., isolated from the cockroach Archimandrita tessellata.</title>
        <authorList>
            <person name="Guzman J."/>
            <person name="Ortuzar M."/>
            <person name="Poehlein A."/>
            <person name="Daniel R."/>
            <person name="Trujillo M."/>
            <person name="Vilcinskas A."/>
        </authorList>
    </citation>
    <scope>NUCLEOTIDE SEQUENCE</scope>
    <source>
        <strain evidence="5">G127AT</strain>
    </source>
</reference>
<dbReference type="GO" id="GO:0008783">
    <property type="term" value="F:agmatinase activity"/>
    <property type="evidence" value="ECO:0007669"/>
    <property type="project" value="TreeGrafter"/>
</dbReference>
<accession>A0A975FP48</accession>
<dbReference type="RefSeq" id="WP_210901070.1">
    <property type="nucleotide sequence ID" value="NZ_CP071696.1"/>
</dbReference>